<evidence type="ECO:0000256" key="3">
    <source>
        <dbReference type="ARBA" id="ARBA00022692"/>
    </source>
</evidence>
<evidence type="ECO:0000256" key="1">
    <source>
        <dbReference type="ARBA" id="ARBA00004651"/>
    </source>
</evidence>
<keyword evidence="2" id="KW-1003">Cell membrane</keyword>
<dbReference type="KEGG" id="bma:BMAA2091"/>
<feature type="transmembrane region" description="Helical" evidence="6">
    <location>
        <begin position="479"/>
        <end position="498"/>
    </location>
</feature>
<comment type="subcellular location">
    <subcellularLocation>
        <location evidence="1">Cell membrane</location>
        <topology evidence="1">Multi-pass membrane protein</topology>
    </subcellularLocation>
</comment>
<dbReference type="InterPro" id="IPR000731">
    <property type="entry name" value="SSD"/>
</dbReference>
<sequence>MPTTNAERPDVDRSSVPPSLLVNIYSITHRGGDMQSINPLMHWRKVTYALTHLCSPNYTSSCAFTHRICMTSRGAGSKQKSKSRHYLLNILNYPTKNRYSRAALRIGVPSRTNRRIARPRCADFHASPAAARLPRRRRDKDISPGLPRARFRPVALCVALSFPPHFATIRLDSRVSEPSRLRNPRAGILGHFAFSQPPTRRLMLTSVLVRLVAWSVRRPIWVVVLSLVIAALSSVYVAHHFKINTDISKLVENDPKWAALGRAIDDAFPQRNQTILAVVEAPAPEFAGAAADALAEGLRRETEAGRIGQVSEPAGGPLFEHDGLLFLPEQDVATTTAQLASARPLINVLAKDPSIAGLATTLSTTLGVPLQSGQVKLSGMAKLLSRSAATVDDVLAGKPAAFSWRALVDADAAREPARAFVTVQPVVNYGALKAGEQASRTIRATAQALKLDERFGAAVRLTGEQPLADEEFASVQDGALVNGIATLAIVLVILWIALRSKRMIASVFVTLFVGLVVTAALGLMMVGSLNMISVAFMVLFVGLGVDFAIQYGVKYREERHRDPNLDHALVGAAHAMGMPLTLATAAVAASFFSFLPTAYRGVSELGLIAGVGMFVALFTTLTLLPALLKLLAPPGERKPPGFPRLAPVDDYLDHHRKPILIGTLAVVIGALPLLAHLRFDFNPLHLKDPRSESMATLLALKDSPEASVNDVSLLAPSLAAANAAAQRLGALPEVGRTTTLSTFIPDAQPQKLATIAAAARGLLPALTQPAAAPVPDAQRVAALKRASNLLEYASEDYPGPGAAAAKHLSESLAKLAAADAATRERAEHAFSVPLKIALNQLAMLLQPSEITRENLPPQIVRDWIAPDGRALVQISPKVVKGADPGDDAMLRRFAKAVKAADPGAIGGPISILHSADTIIRAFLQAAALSVVSITVLLWITLRRFGDVLRTLVPLLVSGVVTLELCVLLGMPLNFANIIALPLMLGVGVAFKVYFVMAWRAGQTGLLQSSLTHAVLFSAATTATAFGSLWLSHHPGTASMGRLLALALSCTLIGAVVFQPVLMGKPRTKRVTNQSQGIDE</sequence>
<evidence type="ECO:0000256" key="4">
    <source>
        <dbReference type="ARBA" id="ARBA00022989"/>
    </source>
</evidence>
<feature type="transmembrane region" description="Helical" evidence="6">
    <location>
        <begin position="978"/>
        <end position="998"/>
    </location>
</feature>
<feature type="transmembrane region" description="Helical" evidence="6">
    <location>
        <begin position="505"/>
        <end position="525"/>
    </location>
</feature>
<keyword evidence="4 6" id="KW-1133">Transmembrane helix</keyword>
<feature type="transmembrane region" description="Helical" evidence="6">
    <location>
        <begin position="569"/>
        <end position="595"/>
    </location>
</feature>
<dbReference type="AlphaFoldDB" id="A0A0H2W972"/>
<keyword evidence="5 6" id="KW-0472">Membrane</keyword>
<dbReference type="PATRIC" id="fig|243160.12.peg.5713"/>
<evidence type="ECO:0000313" key="9">
    <source>
        <dbReference type="Proteomes" id="UP000006693"/>
    </source>
</evidence>
<feature type="transmembrane region" description="Helical" evidence="6">
    <location>
        <begin position="220"/>
        <end position="239"/>
    </location>
</feature>
<feature type="domain" description="SSD" evidence="7">
    <location>
        <begin position="504"/>
        <end position="630"/>
    </location>
</feature>
<accession>A0A0H2W972</accession>
<dbReference type="Pfam" id="PF03176">
    <property type="entry name" value="MMPL"/>
    <property type="match status" value="1"/>
</dbReference>
<reference evidence="8 9" key="1">
    <citation type="journal article" date="2004" name="Proc. Natl. Acad. Sci. U.S.A.">
        <title>Structural flexibility in the Burkholderia mallei genome.</title>
        <authorList>
            <person name="Nierman W.C."/>
            <person name="DeShazer D."/>
            <person name="Kim H.S."/>
            <person name="Tettelin H."/>
            <person name="Nelson K.E."/>
            <person name="Feldblyum T."/>
            <person name="Ulrich R.L."/>
            <person name="Ronning C.M."/>
            <person name="Brinkac L.M."/>
            <person name="Daugherty S.C."/>
            <person name="Davidsen T.D."/>
            <person name="Deboy R.T."/>
            <person name="Dimitrov G."/>
            <person name="Dodson R.J."/>
            <person name="Durkin A.S."/>
            <person name="Gwinn M.L."/>
            <person name="Haft D.H."/>
            <person name="Khouri H."/>
            <person name="Kolonay J.F."/>
            <person name="Madupu R."/>
            <person name="Mohammoud Y."/>
            <person name="Nelson W.C."/>
            <person name="Radune D."/>
            <person name="Romero C.M."/>
            <person name="Sarria S."/>
            <person name="Selengut J."/>
            <person name="Shamblin C."/>
            <person name="Sullivan S.A."/>
            <person name="White O."/>
            <person name="Yu Y."/>
            <person name="Zafar N."/>
            <person name="Zhou L."/>
            <person name="Fraser C.M."/>
        </authorList>
    </citation>
    <scope>NUCLEOTIDE SEQUENCE [LARGE SCALE GENOMIC DNA]</scope>
    <source>
        <strain evidence="8 9">ATCC 23344</strain>
    </source>
</reference>
<feature type="transmembrane region" description="Helical" evidence="6">
    <location>
        <begin position="659"/>
        <end position="679"/>
    </location>
</feature>
<evidence type="ECO:0000256" key="6">
    <source>
        <dbReference type="SAM" id="Phobius"/>
    </source>
</evidence>
<dbReference type="eggNOG" id="COG4258">
    <property type="taxonomic scope" value="Bacteria"/>
</dbReference>
<dbReference type="Gene3D" id="1.20.1640.10">
    <property type="entry name" value="Multidrug efflux transporter AcrB transmembrane domain"/>
    <property type="match status" value="2"/>
</dbReference>
<dbReference type="SUPFAM" id="SSF82866">
    <property type="entry name" value="Multidrug efflux transporter AcrB transmembrane domain"/>
    <property type="match status" value="2"/>
</dbReference>
<organism evidence="8 9">
    <name type="scientific">Burkholderia mallei (strain ATCC 23344)</name>
    <dbReference type="NCBI Taxonomy" id="243160"/>
    <lineage>
        <taxon>Bacteria</taxon>
        <taxon>Pseudomonadati</taxon>
        <taxon>Pseudomonadota</taxon>
        <taxon>Betaproteobacteria</taxon>
        <taxon>Burkholderiales</taxon>
        <taxon>Burkholderiaceae</taxon>
        <taxon>Burkholderia</taxon>
        <taxon>pseudomallei group</taxon>
    </lineage>
</organism>
<dbReference type="InterPro" id="IPR050545">
    <property type="entry name" value="Mycobact_MmpL"/>
</dbReference>
<protein>
    <submittedName>
        <fullName evidence="8">Membrane protein</fullName>
    </submittedName>
</protein>
<dbReference type="EMBL" id="CP000011">
    <property type="protein sequence ID" value="AAU45428.1"/>
    <property type="molecule type" value="Genomic_DNA"/>
</dbReference>
<feature type="transmembrane region" description="Helical" evidence="6">
    <location>
        <begin position="951"/>
        <end position="972"/>
    </location>
</feature>
<dbReference type="InterPro" id="IPR017841">
    <property type="entry name" value="Hopanoid_biosynth_HpnN"/>
</dbReference>
<dbReference type="PROSITE" id="PS50156">
    <property type="entry name" value="SSD"/>
    <property type="match status" value="1"/>
</dbReference>
<feature type="transmembrane region" description="Helical" evidence="6">
    <location>
        <begin position="1010"/>
        <end position="1030"/>
    </location>
</feature>
<proteinExistence type="predicted"/>
<evidence type="ECO:0000256" key="2">
    <source>
        <dbReference type="ARBA" id="ARBA00022475"/>
    </source>
</evidence>
<dbReference type="Proteomes" id="UP000006693">
    <property type="component" value="Chromosome 2"/>
</dbReference>
<dbReference type="InterPro" id="IPR004869">
    <property type="entry name" value="MMPL_dom"/>
</dbReference>
<evidence type="ECO:0000313" key="8">
    <source>
        <dbReference type="EMBL" id="AAU45428.1"/>
    </source>
</evidence>
<dbReference type="PANTHER" id="PTHR33406">
    <property type="entry name" value="MEMBRANE PROTEIN MJ1562-RELATED"/>
    <property type="match status" value="1"/>
</dbReference>
<dbReference type="NCBIfam" id="TIGR03480">
    <property type="entry name" value="HpnN"/>
    <property type="match status" value="1"/>
</dbReference>
<keyword evidence="9" id="KW-1185">Reference proteome</keyword>
<evidence type="ECO:0000259" key="7">
    <source>
        <dbReference type="PROSITE" id="PS50156"/>
    </source>
</evidence>
<feature type="transmembrane region" description="Helical" evidence="6">
    <location>
        <begin position="531"/>
        <end position="549"/>
    </location>
</feature>
<keyword evidence="3 6" id="KW-0812">Transmembrane</keyword>
<gene>
    <name evidence="8" type="ordered locus">BMAA2091</name>
</gene>
<feature type="transmembrane region" description="Helical" evidence="6">
    <location>
        <begin position="607"/>
        <end position="628"/>
    </location>
</feature>
<evidence type="ECO:0000256" key="5">
    <source>
        <dbReference type="ARBA" id="ARBA00023136"/>
    </source>
</evidence>
<dbReference type="PANTHER" id="PTHR33406:SF13">
    <property type="entry name" value="MEMBRANE PROTEIN YDFJ"/>
    <property type="match status" value="1"/>
</dbReference>
<name>A0A0H2W972_BURMA</name>
<feature type="transmembrane region" description="Helical" evidence="6">
    <location>
        <begin position="918"/>
        <end position="939"/>
    </location>
</feature>
<dbReference type="HOGENOM" id="CLU_009099_0_0_4"/>
<feature type="transmembrane region" description="Helical" evidence="6">
    <location>
        <begin position="1042"/>
        <end position="1061"/>
    </location>
</feature>
<dbReference type="GO" id="GO:0005886">
    <property type="term" value="C:plasma membrane"/>
    <property type="evidence" value="ECO:0007669"/>
    <property type="project" value="UniProtKB-SubCell"/>
</dbReference>